<evidence type="ECO:0000256" key="5">
    <source>
        <dbReference type="PROSITE-ProRule" id="PRU00070"/>
    </source>
</evidence>
<dbReference type="Proteomes" id="UP001054837">
    <property type="component" value="Unassembled WGS sequence"/>
</dbReference>
<dbReference type="PANTHER" id="PTHR12322">
    <property type="entry name" value="DOUBLESEX AND MAB-3 RELATED TRANSCRIPTION FACTOR DMRT"/>
    <property type="match status" value="1"/>
</dbReference>
<dbReference type="PROSITE" id="PS40000">
    <property type="entry name" value="DM_1"/>
    <property type="match status" value="1"/>
</dbReference>
<keyword evidence="9" id="KW-1185">Reference proteome</keyword>
<evidence type="ECO:0000256" key="3">
    <source>
        <dbReference type="ARBA" id="ARBA00023125"/>
    </source>
</evidence>
<dbReference type="FunFam" id="4.10.1040.10:FF:000001">
    <property type="entry name" value="doublesex- and mab-3-related transcription factor 1"/>
    <property type="match status" value="1"/>
</dbReference>
<dbReference type="GO" id="GO:0005634">
    <property type="term" value="C:nucleus"/>
    <property type="evidence" value="ECO:0007669"/>
    <property type="project" value="UniProtKB-SubCell"/>
</dbReference>
<feature type="region of interest" description="Disordered" evidence="6">
    <location>
        <begin position="20"/>
        <end position="83"/>
    </location>
</feature>
<sequence length="279" mass="30782">MKMKVLLDYRARSSRLKRRVSNSSHSDILYDSDRSSDVDEPSKSRYCDVDSGPLFGTARPTDAVSNGTKTASDKISDVNDSVNNDEDSYGQRLCCGDDKNVVKSDESSTVDFSWLEKMNIKYTPLDNTEIEDSASNVEGRCSSNGSLGASPLHSNASVPGATGGLRNPKCSRCRNHNKSVDLKGHKRHCEYRKCVCDKCLVIAERQKVMAKQVALRRALLQDEALGRTSCIFSEVKKPKSVDDEDSDSCVEVDMCESVRTTDIGIQVESQDVESKTNSK</sequence>
<dbReference type="InterPro" id="IPR001275">
    <property type="entry name" value="DM_DNA-bd"/>
</dbReference>
<dbReference type="GO" id="GO:0046872">
    <property type="term" value="F:metal ion binding"/>
    <property type="evidence" value="ECO:0007669"/>
    <property type="project" value="UniProtKB-KW"/>
</dbReference>
<dbReference type="Gene3D" id="4.10.1040.10">
    <property type="entry name" value="DM DNA-binding domain"/>
    <property type="match status" value="1"/>
</dbReference>
<evidence type="ECO:0000313" key="9">
    <source>
        <dbReference type="Proteomes" id="UP001054837"/>
    </source>
</evidence>
<feature type="DNA-binding region" description="DM" evidence="5">
    <location>
        <begin position="170"/>
        <end position="217"/>
    </location>
</feature>
<keyword evidence="2 5" id="KW-0862">Zinc</keyword>
<keyword evidence="4 5" id="KW-0539">Nucleus</keyword>
<evidence type="ECO:0000256" key="1">
    <source>
        <dbReference type="ARBA" id="ARBA00022723"/>
    </source>
</evidence>
<keyword evidence="1 5" id="KW-0479">Metal-binding</keyword>
<evidence type="ECO:0000256" key="6">
    <source>
        <dbReference type="SAM" id="MobiDB-lite"/>
    </source>
</evidence>
<dbReference type="AlphaFoldDB" id="A0AAV4TFX6"/>
<comment type="caution">
    <text evidence="8">The sequence shown here is derived from an EMBL/GenBank/DDBJ whole genome shotgun (WGS) entry which is preliminary data.</text>
</comment>
<dbReference type="EMBL" id="BPLQ01009548">
    <property type="protein sequence ID" value="GIY44609.1"/>
    <property type="molecule type" value="Genomic_DNA"/>
</dbReference>
<feature type="compositionally biased region" description="Basic and acidic residues" evidence="6">
    <location>
        <begin position="31"/>
        <end position="48"/>
    </location>
</feature>
<dbReference type="Pfam" id="PF00751">
    <property type="entry name" value="DM"/>
    <property type="match status" value="1"/>
</dbReference>
<organism evidence="8 9">
    <name type="scientific">Caerostris darwini</name>
    <dbReference type="NCBI Taxonomy" id="1538125"/>
    <lineage>
        <taxon>Eukaryota</taxon>
        <taxon>Metazoa</taxon>
        <taxon>Ecdysozoa</taxon>
        <taxon>Arthropoda</taxon>
        <taxon>Chelicerata</taxon>
        <taxon>Arachnida</taxon>
        <taxon>Araneae</taxon>
        <taxon>Araneomorphae</taxon>
        <taxon>Entelegynae</taxon>
        <taxon>Araneoidea</taxon>
        <taxon>Araneidae</taxon>
        <taxon>Caerostris</taxon>
    </lineage>
</organism>
<dbReference type="GO" id="GO:0000981">
    <property type="term" value="F:DNA-binding transcription factor activity, RNA polymerase II-specific"/>
    <property type="evidence" value="ECO:0007669"/>
    <property type="project" value="TreeGrafter"/>
</dbReference>
<evidence type="ECO:0000313" key="8">
    <source>
        <dbReference type="EMBL" id="GIY44609.1"/>
    </source>
</evidence>
<name>A0AAV4TFX6_9ARAC</name>
<proteinExistence type="predicted"/>
<keyword evidence="3 5" id="KW-0238">DNA-binding</keyword>
<dbReference type="SUPFAM" id="SSF82927">
    <property type="entry name" value="Cysteine-rich DNA binding domain, (DM domain)"/>
    <property type="match status" value="1"/>
</dbReference>
<protein>
    <submittedName>
        <fullName evidence="8">Doublesex-and mab-3-related transcription factor 1</fullName>
    </submittedName>
</protein>
<feature type="domain" description="DM" evidence="7">
    <location>
        <begin position="170"/>
        <end position="217"/>
    </location>
</feature>
<evidence type="ECO:0000256" key="2">
    <source>
        <dbReference type="ARBA" id="ARBA00022833"/>
    </source>
</evidence>
<dbReference type="PROSITE" id="PS50809">
    <property type="entry name" value="DM_2"/>
    <property type="match status" value="1"/>
</dbReference>
<comment type="subcellular location">
    <subcellularLocation>
        <location evidence="5">Nucleus</location>
    </subcellularLocation>
</comment>
<dbReference type="SMART" id="SM00301">
    <property type="entry name" value="DM"/>
    <property type="match status" value="1"/>
</dbReference>
<dbReference type="InterPro" id="IPR026607">
    <property type="entry name" value="DMRT"/>
</dbReference>
<accession>A0AAV4TFX6</accession>
<dbReference type="GO" id="GO:0007548">
    <property type="term" value="P:sex differentiation"/>
    <property type="evidence" value="ECO:0007669"/>
    <property type="project" value="TreeGrafter"/>
</dbReference>
<dbReference type="PANTHER" id="PTHR12322:SF53">
    <property type="entry name" value="DOUBLESEX-MAB RELATED 11E"/>
    <property type="match status" value="1"/>
</dbReference>
<evidence type="ECO:0000256" key="4">
    <source>
        <dbReference type="ARBA" id="ARBA00023242"/>
    </source>
</evidence>
<evidence type="ECO:0000259" key="7">
    <source>
        <dbReference type="PROSITE" id="PS50809"/>
    </source>
</evidence>
<dbReference type="InterPro" id="IPR036407">
    <property type="entry name" value="DM_DNA-bd_sf"/>
</dbReference>
<reference evidence="8 9" key="1">
    <citation type="submission" date="2021-06" db="EMBL/GenBank/DDBJ databases">
        <title>Caerostris darwini draft genome.</title>
        <authorList>
            <person name="Kono N."/>
            <person name="Arakawa K."/>
        </authorList>
    </citation>
    <scope>NUCLEOTIDE SEQUENCE [LARGE SCALE GENOMIC DNA]</scope>
</reference>
<gene>
    <name evidence="8" type="primary">DMRT1</name>
    <name evidence="8" type="ORF">CDAR_2811</name>
</gene>
<dbReference type="GO" id="GO:0000978">
    <property type="term" value="F:RNA polymerase II cis-regulatory region sequence-specific DNA binding"/>
    <property type="evidence" value="ECO:0007669"/>
    <property type="project" value="TreeGrafter"/>
</dbReference>